<name>A0A354M2S3_9BACT</name>
<accession>A0A354M2S3</accession>
<organism evidence="8 9">
    <name type="scientific">Coprobacter fastidiosus</name>
    <dbReference type="NCBI Taxonomy" id="1099853"/>
    <lineage>
        <taxon>Bacteria</taxon>
        <taxon>Pseudomonadati</taxon>
        <taxon>Bacteroidota</taxon>
        <taxon>Bacteroidia</taxon>
        <taxon>Bacteroidales</taxon>
        <taxon>Barnesiellaceae</taxon>
        <taxon>Coprobacter</taxon>
    </lineage>
</organism>
<dbReference type="InterPro" id="IPR007371">
    <property type="entry name" value="TPK_catalytic"/>
</dbReference>
<evidence type="ECO:0000256" key="1">
    <source>
        <dbReference type="ARBA" id="ARBA00022679"/>
    </source>
</evidence>
<comment type="caution">
    <text evidence="8">The sequence shown here is derived from an EMBL/GenBank/DDBJ whole genome shotgun (WGS) entry which is preliminary data.</text>
</comment>
<evidence type="ECO:0000256" key="5">
    <source>
        <dbReference type="NCBIfam" id="TIGR01378"/>
    </source>
</evidence>
<dbReference type="Proteomes" id="UP000262954">
    <property type="component" value="Unassembled WGS sequence"/>
</dbReference>
<dbReference type="EMBL" id="DNWC01000094">
    <property type="protein sequence ID" value="HBJ08812.1"/>
    <property type="molecule type" value="Genomic_DNA"/>
</dbReference>
<keyword evidence="2" id="KW-0547">Nucleotide-binding</keyword>
<feature type="domain" description="Thiamin pyrophosphokinase-like substrate-binding" evidence="7">
    <location>
        <begin position="148"/>
        <end position="216"/>
    </location>
</feature>
<evidence type="ECO:0000256" key="3">
    <source>
        <dbReference type="ARBA" id="ARBA00022777"/>
    </source>
</evidence>
<dbReference type="Gene3D" id="3.40.50.10240">
    <property type="entry name" value="Thiamin pyrophosphokinase, catalytic domain"/>
    <property type="match status" value="1"/>
</dbReference>
<dbReference type="SUPFAM" id="SSF63999">
    <property type="entry name" value="Thiamin pyrophosphokinase, catalytic domain"/>
    <property type="match status" value="1"/>
</dbReference>
<dbReference type="GO" id="GO:0016301">
    <property type="term" value="F:kinase activity"/>
    <property type="evidence" value="ECO:0007669"/>
    <property type="project" value="UniProtKB-KW"/>
</dbReference>
<keyword evidence="3 8" id="KW-0418">Kinase</keyword>
<dbReference type="Pfam" id="PF04263">
    <property type="entry name" value="TPK_catalytic"/>
    <property type="match status" value="1"/>
</dbReference>
<evidence type="ECO:0000313" key="9">
    <source>
        <dbReference type="Proteomes" id="UP000262954"/>
    </source>
</evidence>
<dbReference type="AlphaFoldDB" id="A0A354M2S3"/>
<dbReference type="GO" id="GO:0005524">
    <property type="term" value="F:ATP binding"/>
    <property type="evidence" value="ECO:0007669"/>
    <property type="project" value="UniProtKB-KW"/>
</dbReference>
<keyword evidence="4" id="KW-0067">ATP-binding</keyword>
<dbReference type="Pfam" id="PF21275">
    <property type="entry name" value="Thi_PPkinase_C"/>
    <property type="match status" value="1"/>
</dbReference>
<dbReference type="PANTHER" id="PTHR41299:SF1">
    <property type="entry name" value="THIAMINE PYROPHOSPHOKINASE"/>
    <property type="match status" value="1"/>
</dbReference>
<dbReference type="InterPro" id="IPR006282">
    <property type="entry name" value="Thi_PPkinase"/>
</dbReference>
<dbReference type="NCBIfam" id="TIGR01378">
    <property type="entry name" value="thi_PPkinase"/>
    <property type="match status" value="1"/>
</dbReference>
<dbReference type="EC" id="2.7.6.2" evidence="5"/>
<dbReference type="PANTHER" id="PTHR41299">
    <property type="entry name" value="THIAMINE PYROPHOSPHOKINASE"/>
    <property type="match status" value="1"/>
</dbReference>
<dbReference type="GO" id="GO:0004788">
    <property type="term" value="F:thiamine diphosphokinase activity"/>
    <property type="evidence" value="ECO:0007669"/>
    <property type="project" value="UniProtKB-UniRule"/>
</dbReference>
<evidence type="ECO:0000256" key="2">
    <source>
        <dbReference type="ARBA" id="ARBA00022741"/>
    </source>
</evidence>
<dbReference type="RefSeq" id="WP_303008338.1">
    <property type="nucleotide sequence ID" value="NZ_CAUAJF010000026.1"/>
</dbReference>
<reference evidence="8 9" key="1">
    <citation type="journal article" date="2018" name="Nat. Biotechnol.">
        <title>A standardized bacterial taxonomy based on genome phylogeny substantially revises the tree of life.</title>
        <authorList>
            <person name="Parks D.H."/>
            <person name="Chuvochina M."/>
            <person name="Waite D.W."/>
            <person name="Rinke C."/>
            <person name="Skarshewski A."/>
            <person name="Chaumeil P.A."/>
            <person name="Hugenholtz P."/>
        </authorList>
    </citation>
    <scope>NUCLEOTIDE SEQUENCE [LARGE SCALE GENOMIC DNA]</scope>
    <source>
        <strain evidence="8">UBA11482</strain>
    </source>
</reference>
<keyword evidence="1" id="KW-0808">Transferase</keyword>
<evidence type="ECO:0000313" key="8">
    <source>
        <dbReference type="EMBL" id="HBJ08812.1"/>
    </source>
</evidence>
<dbReference type="CDD" id="cd07995">
    <property type="entry name" value="TPK"/>
    <property type="match status" value="1"/>
</dbReference>
<dbReference type="InterPro" id="IPR049442">
    <property type="entry name" value="Thi_PPkinase-like_C"/>
</dbReference>
<protein>
    <recommendedName>
        <fullName evidence="5">Thiamine diphosphokinase</fullName>
        <ecNumber evidence="5">2.7.6.2</ecNumber>
    </recommendedName>
</protein>
<dbReference type="GO" id="GO:0009229">
    <property type="term" value="P:thiamine diphosphate biosynthetic process"/>
    <property type="evidence" value="ECO:0007669"/>
    <property type="project" value="InterPro"/>
</dbReference>
<evidence type="ECO:0000259" key="6">
    <source>
        <dbReference type="Pfam" id="PF04263"/>
    </source>
</evidence>
<gene>
    <name evidence="8" type="ORF">DDY73_07370</name>
</gene>
<dbReference type="InterPro" id="IPR036759">
    <property type="entry name" value="TPK_catalytic_sf"/>
</dbReference>
<evidence type="ECO:0000256" key="4">
    <source>
        <dbReference type="ARBA" id="ARBA00022840"/>
    </source>
</evidence>
<proteinExistence type="predicted"/>
<evidence type="ECO:0000259" key="7">
    <source>
        <dbReference type="Pfam" id="PF21275"/>
    </source>
</evidence>
<sequence>MSRNDVPLIENNLDFLPFVPDAVILADGEYPVHEYPLRLLRETPYVVCCDGAANAFISHGYIPDMIIGDGDSLSVENRMLYKDRLHYVTDQETNDLNKAIRFLLGKNFRNIVILGATGKREDHTLGNISLLMEHFPCFLHLAMVTDYGVFIPVCDSHTFGSHPGQQVSIFNFGACDMRSEGLVYPVRDFSRLWEGTLNETSGSAFSIFCKGNYLVYLAYDAK</sequence>
<dbReference type="GO" id="GO:0006772">
    <property type="term" value="P:thiamine metabolic process"/>
    <property type="evidence" value="ECO:0007669"/>
    <property type="project" value="UniProtKB-UniRule"/>
</dbReference>
<dbReference type="InterPro" id="IPR053149">
    <property type="entry name" value="TPK"/>
</dbReference>
<feature type="domain" description="Thiamin pyrophosphokinase catalytic" evidence="6">
    <location>
        <begin position="38"/>
        <end position="133"/>
    </location>
</feature>